<dbReference type="OrthoDB" id="5329963at2"/>
<dbReference type="InterPro" id="IPR006342">
    <property type="entry name" value="FkbM_mtfrase"/>
</dbReference>
<dbReference type="Pfam" id="PF05050">
    <property type="entry name" value="Methyltransf_21"/>
    <property type="match status" value="1"/>
</dbReference>
<dbReference type="Gene3D" id="3.40.50.150">
    <property type="entry name" value="Vaccinia Virus protein VP39"/>
    <property type="match status" value="1"/>
</dbReference>
<dbReference type="EMBL" id="RAYQ01000005">
    <property type="protein sequence ID" value="RKI92356.1"/>
    <property type="molecule type" value="Genomic_DNA"/>
</dbReference>
<dbReference type="InterPro" id="IPR029063">
    <property type="entry name" value="SAM-dependent_MTases_sf"/>
</dbReference>
<keyword evidence="2" id="KW-0808">Transferase</keyword>
<dbReference type="Gene3D" id="3.40.50.720">
    <property type="entry name" value="NAD(P)-binding Rossmann-like Domain"/>
    <property type="match status" value="1"/>
</dbReference>
<gene>
    <name evidence="2" type="ORF">D7V94_06655</name>
</gene>
<evidence type="ECO:0000259" key="1">
    <source>
        <dbReference type="Pfam" id="PF05050"/>
    </source>
</evidence>
<sequence length="365" mass="41711">MDFEEKLSELKAKTEEICAKNCSMIVWGTGAAAAMYDKAFETAKLNICAYTSNDAGVWGGVKNNCPIIAPNEITAFENPFVLICVKNPQFMSEIRAQLSEMKPSVKNMFVDEFMFGIWADIILHNIERLEDDKSKKIYKSIISKRISGKDKMYEEFEENGYFALPMFQIPDEKEVFVDAGGFVGDTLERYLFKKLGMFKEYYVFEPDKNNYQALLARTDRLKREWNLQKDAVIPIFGGVGKESSVLYFKEVENGSSASHYTSEPGGSESKVYALDDFFRDKKIGFLKADIESWESDMLLGAISIIKRDKPKMAIAIYHNAADMCYILDWIDKLNLGYKFSIRHHTPTETDTTLYAYCDELSQGME</sequence>
<evidence type="ECO:0000313" key="2">
    <source>
        <dbReference type="EMBL" id="RKI92356.1"/>
    </source>
</evidence>
<dbReference type="Proteomes" id="UP000280696">
    <property type="component" value="Unassembled WGS sequence"/>
</dbReference>
<dbReference type="GO" id="GO:0008168">
    <property type="term" value="F:methyltransferase activity"/>
    <property type="evidence" value="ECO:0007669"/>
    <property type="project" value="UniProtKB-KW"/>
</dbReference>
<dbReference type="AlphaFoldDB" id="A0A3A9AYU6"/>
<dbReference type="NCBIfam" id="TIGR01444">
    <property type="entry name" value="fkbM_fam"/>
    <property type="match status" value="1"/>
</dbReference>
<reference evidence="2 3" key="1">
    <citation type="submission" date="2018-09" db="EMBL/GenBank/DDBJ databases">
        <title>Murine metabolic-syndrome-specific gut microbial biobank.</title>
        <authorList>
            <person name="Liu C."/>
        </authorList>
    </citation>
    <scope>NUCLEOTIDE SEQUENCE [LARGE SCALE GENOMIC DNA]</scope>
    <source>
        <strain evidence="2 3">0.1xD8-82</strain>
    </source>
</reference>
<feature type="domain" description="Methyltransferase FkbM" evidence="1">
    <location>
        <begin position="192"/>
        <end position="339"/>
    </location>
</feature>
<dbReference type="RefSeq" id="WP_120468055.1">
    <property type="nucleotide sequence ID" value="NZ_RAYQ01000005.1"/>
</dbReference>
<organism evidence="2 3">
    <name type="scientific">Parablautia intestinalis</name>
    <dbReference type="NCBI Taxonomy" id="2320100"/>
    <lineage>
        <taxon>Bacteria</taxon>
        <taxon>Bacillati</taxon>
        <taxon>Bacillota</taxon>
        <taxon>Clostridia</taxon>
        <taxon>Lachnospirales</taxon>
        <taxon>Lachnospiraceae</taxon>
        <taxon>Parablautia</taxon>
    </lineage>
</organism>
<accession>A0A3A9AYU6</accession>
<dbReference type="GO" id="GO:0032259">
    <property type="term" value="P:methylation"/>
    <property type="evidence" value="ECO:0007669"/>
    <property type="project" value="UniProtKB-KW"/>
</dbReference>
<protein>
    <submittedName>
        <fullName evidence="2">FkbM family methyltransferase</fullName>
    </submittedName>
</protein>
<keyword evidence="3" id="KW-1185">Reference proteome</keyword>
<comment type="caution">
    <text evidence="2">The sequence shown here is derived from an EMBL/GenBank/DDBJ whole genome shotgun (WGS) entry which is preliminary data.</text>
</comment>
<proteinExistence type="predicted"/>
<dbReference type="SUPFAM" id="SSF53335">
    <property type="entry name" value="S-adenosyl-L-methionine-dependent methyltransferases"/>
    <property type="match status" value="1"/>
</dbReference>
<keyword evidence="2" id="KW-0489">Methyltransferase</keyword>
<evidence type="ECO:0000313" key="3">
    <source>
        <dbReference type="Proteomes" id="UP000280696"/>
    </source>
</evidence>
<name>A0A3A9AYU6_9FIRM</name>